<dbReference type="EMBL" id="JACEIK010000421">
    <property type="protein sequence ID" value="MCD7456766.1"/>
    <property type="molecule type" value="Genomic_DNA"/>
</dbReference>
<reference evidence="1 2" key="1">
    <citation type="journal article" date="2021" name="BMC Genomics">
        <title>Datura genome reveals duplications of psychoactive alkaloid biosynthetic genes and high mutation rate following tissue culture.</title>
        <authorList>
            <person name="Rajewski A."/>
            <person name="Carter-House D."/>
            <person name="Stajich J."/>
            <person name="Litt A."/>
        </authorList>
    </citation>
    <scope>NUCLEOTIDE SEQUENCE [LARGE SCALE GENOMIC DNA]</scope>
    <source>
        <strain evidence="1">AR-01</strain>
    </source>
</reference>
<sequence>MPGVGEWSHYPKGLPCVETINLVDKMWRREEKKDTMLLVMMKQMELLMSYVKGFRAKKSHAFQDYDDGNYGNQGWNSVQFVDTNNQGRTEVLPPHMESTLNVVLEKVLATEEGVQDLRSKLLDLTTKVKSHKVIFQQLEERMNELAVQMVTPIATNNTAPGKEIMDDDVLEWEMEEEAIEELIVDVFLKGEELEKIHHVHKEIEKEAPMIKRARYTGNMTPPSPMASLCIATAPANATKAIPSMIQSTFKKALQPAKDKLTHLCSKVDVLESEVIALQQEVATLTAPNNQLTHCGPEVVPPQVEAPRIPLDDWWLGYHNNVNIVSDEEEDYQRPPPLPQMQSVYDVDPSWAPGGVATTSYHEL</sequence>
<evidence type="ECO:0000313" key="1">
    <source>
        <dbReference type="EMBL" id="MCD7456766.1"/>
    </source>
</evidence>
<gene>
    <name evidence="1" type="ORF">HAX54_033004</name>
</gene>
<organism evidence="1 2">
    <name type="scientific">Datura stramonium</name>
    <name type="common">Jimsonweed</name>
    <name type="synonym">Common thornapple</name>
    <dbReference type="NCBI Taxonomy" id="4076"/>
    <lineage>
        <taxon>Eukaryota</taxon>
        <taxon>Viridiplantae</taxon>
        <taxon>Streptophyta</taxon>
        <taxon>Embryophyta</taxon>
        <taxon>Tracheophyta</taxon>
        <taxon>Spermatophyta</taxon>
        <taxon>Magnoliopsida</taxon>
        <taxon>eudicotyledons</taxon>
        <taxon>Gunneridae</taxon>
        <taxon>Pentapetalae</taxon>
        <taxon>asterids</taxon>
        <taxon>lamiids</taxon>
        <taxon>Solanales</taxon>
        <taxon>Solanaceae</taxon>
        <taxon>Solanoideae</taxon>
        <taxon>Datureae</taxon>
        <taxon>Datura</taxon>
    </lineage>
</organism>
<proteinExistence type="predicted"/>
<name>A0ABS8SD02_DATST</name>
<comment type="caution">
    <text evidence="1">The sequence shown here is derived from an EMBL/GenBank/DDBJ whole genome shotgun (WGS) entry which is preliminary data.</text>
</comment>
<protein>
    <submittedName>
        <fullName evidence="1">Uncharacterized protein</fullName>
    </submittedName>
</protein>
<dbReference type="Proteomes" id="UP000823775">
    <property type="component" value="Unassembled WGS sequence"/>
</dbReference>
<accession>A0ABS8SD02</accession>
<evidence type="ECO:0000313" key="2">
    <source>
        <dbReference type="Proteomes" id="UP000823775"/>
    </source>
</evidence>
<keyword evidence="2" id="KW-1185">Reference proteome</keyword>